<dbReference type="Proteomes" id="UP000093000">
    <property type="component" value="Unassembled WGS sequence"/>
</dbReference>
<evidence type="ECO:0000313" key="2">
    <source>
        <dbReference type="EMBL" id="OBZ88934.1"/>
    </source>
</evidence>
<gene>
    <name evidence="2" type="ORF">A0J61_03021</name>
</gene>
<evidence type="ECO:0000256" key="1">
    <source>
        <dbReference type="SAM" id="Phobius"/>
    </source>
</evidence>
<protein>
    <submittedName>
        <fullName evidence="2">Uncharacterized protein</fullName>
    </submittedName>
</protein>
<reference evidence="2 3" key="1">
    <citation type="submission" date="2016-03" db="EMBL/GenBank/DDBJ databases">
        <title>Choanephora cucurbitarum.</title>
        <authorList>
            <person name="Min B."/>
            <person name="Park H."/>
            <person name="Park J.-H."/>
            <person name="Shin H.-D."/>
            <person name="Choi I.-G."/>
        </authorList>
    </citation>
    <scope>NUCLEOTIDE SEQUENCE [LARGE SCALE GENOMIC DNA]</scope>
    <source>
        <strain evidence="2 3">KUS-F28377</strain>
    </source>
</reference>
<proteinExistence type="predicted"/>
<accession>A0A1C7NNS5</accession>
<dbReference type="EMBL" id="LUGH01000123">
    <property type="protein sequence ID" value="OBZ88934.1"/>
    <property type="molecule type" value="Genomic_DNA"/>
</dbReference>
<name>A0A1C7NNS5_9FUNG</name>
<dbReference type="InParanoid" id="A0A1C7NNS5"/>
<evidence type="ECO:0000313" key="3">
    <source>
        <dbReference type="Proteomes" id="UP000093000"/>
    </source>
</evidence>
<keyword evidence="1" id="KW-1133">Transmembrane helix</keyword>
<keyword evidence="1" id="KW-0812">Transmembrane</keyword>
<comment type="caution">
    <text evidence="2">The sequence shown here is derived from an EMBL/GenBank/DDBJ whole genome shotgun (WGS) entry which is preliminary data.</text>
</comment>
<sequence>MAIFNCIYNYTSAITFTLIIYVPVIKPRLKDIWYFTLAVSVLVLRQSCARMTLSMTDAQQAMAVRYPNPFPLRSVLSDMCPLKR</sequence>
<keyword evidence="3" id="KW-1185">Reference proteome</keyword>
<organism evidence="2 3">
    <name type="scientific">Choanephora cucurbitarum</name>
    <dbReference type="NCBI Taxonomy" id="101091"/>
    <lineage>
        <taxon>Eukaryota</taxon>
        <taxon>Fungi</taxon>
        <taxon>Fungi incertae sedis</taxon>
        <taxon>Mucoromycota</taxon>
        <taxon>Mucoromycotina</taxon>
        <taxon>Mucoromycetes</taxon>
        <taxon>Mucorales</taxon>
        <taxon>Mucorineae</taxon>
        <taxon>Choanephoraceae</taxon>
        <taxon>Choanephoroideae</taxon>
        <taxon>Choanephora</taxon>
    </lineage>
</organism>
<keyword evidence="1" id="KW-0472">Membrane</keyword>
<feature type="transmembrane region" description="Helical" evidence="1">
    <location>
        <begin position="7"/>
        <end position="26"/>
    </location>
</feature>
<dbReference type="AlphaFoldDB" id="A0A1C7NNS5"/>